<dbReference type="EMBL" id="WKPR01000004">
    <property type="protein sequence ID" value="MSB19052.1"/>
    <property type="molecule type" value="Genomic_DNA"/>
</dbReference>
<comment type="caution">
    <text evidence="1">The sequence shown here is derived from an EMBL/GenBank/DDBJ whole genome shotgun (WGS) entry which is preliminary data.</text>
</comment>
<reference evidence="1 2" key="1">
    <citation type="journal article" date="2019" name="Nat. Med.">
        <title>A library of human gut bacterial isolates paired with longitudinal multiomics data enables mechanistic microbiome research.</title>
        <authorList>
            <person name="Poyet M."/>
            <person name="Groussin M."/>
            <person name="Gibbons S.M."/>
            <person name="Avila-Pacheco J."/>
            <person name="Jiang X."/>
            <person name="Kearney S.M."/>
            <person name="Perrotta A.R."/>
            <person name="Berdy B."/>
            <person name="Zhao S."/>
            <person name="Lieberman T.D."/>
            <person name="Swanson P.K."/>
            <person name="Smith M."/>
            <person name="Roesemann S."/>
            <person name="Alexander J.E."/>
            <person name="Rich S.A."/>
            <person name="Livny J."/>
            <person name="Vlamakis H."/>
            <person name="Clish C."/>
            <person name="Bullock K."/>
            <person name="Deik A."/>
            <person name="Scott J."/>
            <person name="Pierce K.A."/>
            <person name="Xavier R.J."/>
            <person name="Alm E.J."/>
        </authorList>
    </citation>
    <scope>NUCLEOTIDE SEQUENCE [LARGE SCALE GENOMIC DNA]</scope>
    <source>
        <strain evidence="1 2">BIOML-A2</strain>
    </source>
</reference>
<organism evidence="1 2">
    <name type="scientific">Flavonifractor plautii</name>
    <name type="common">Fusobacterium plautii</name>
    <dbReference type="NCBI Taxonomy" id="292800"/>
    <lineage>
        <taxon>Bacteria</taxon>
        <taxon>Bacillati</taxon>
        <taxon>Bacillota</taxon>
        <taxon>Clostridia</taxon>
        <taxon>Eubacteriales</taxon>
        <taxon>Oscillospiraceae</taxon>
        <taxon>Flavonifractor</taxon>
    </lineage>
</organism>
<dbReference type="RefSeq" id="WP_172697413.1">
    <property type="nucleotide sequence ID" value="NZ_CAXUMB010000001.1"/>
</dbReference>
<dbReference type="Pfam" id="PF11863">
    <property type="entry name" value="DUF3383"/>
    <property type="match status" value="1"/>
</dbReference>
<dbReference type="Proteomes" id="UP000434475">
    <property type="component" value="Unassembled WGS sequence"/>
</dbReference>
<accession>A0A6I2R703</accession>
<dbReference type="AlphaFoldDB" id="A0A6I2R703"/>
<protein>
    <submittedName>
        <fullName evidence="1">DUF3383 family protein</fullName>
    </submittedName>
</protein>
<proteinExistence type="predicted"/>
<gene>
    <name evidence="1" type="ORF">GKE97_05915</name>
</gene>
<name>A0A6I2R703_FLAPL</name>
<evidence type="ECO:0000313" key="1">
    <source>
        <dbReference type="EMBL" id="MSB19052.1"/>
    </source>
</evidence>
<dbReference type="InterPro" id="IPR021808">
    <property type="entry name" value="DUF3383"/>
</dbReference>
<sequence>MSSNLDRIVNITIELQSVVSSGASFDHVLLVGPAPAKPLEDVTIPDVGVYTDLTAVNEMGWVSEGDSADPVGVAARIAFSQSVKPSKIYIAVQKKDSGGSDLEKPNLTLSRAEGENGWYMALAAGIPEDDLEVMAEWTEAREKMFGYSYADPNDNPVSNTYYRTFGICYGDDTGSGDTYKHVAMAIRFLSYEAGSETWVNKSLASVSTSKFTGTEMDTIDKDPASYYILVGDTGLVQGGKVRAGEWIDVIRFRDWLKNDMQLRILNLLVKRPKVPYTDKGIGLVRNQMIASLKEGTRRGGISEDQYNSDDELIPGFTTSVPLAADLSDTQRKSRTLEDCKFSAILAGAIHVVKVNGSLVYSY</sequence>
<evidence type="ECO:0000313" key="2">
    <source>
        <dbReference type="Proteomes" id="UP000434475"/>
    </source>
</evidence>